<evidence type="ECO:0000256" key="1">
    <source>
        <dbReference type="ARBA" id="ARBA00022723"/>
    </source>
</evidence>
<dbReference type="Gene3D" id="3.40.50.720">
    <property type="entry name" value="NAD(P)-binding Rossmann-like Domain"/>
    <property type="match status" value="1"/>
</dbReference>
<evidence type="ECO:0000256" key="3">
    <source>
        <dbReference type="ARBA" id="ARBA00023002"/>
    </source>
</evidence>
<dbReference type="InterPro" id="IPR036291">
    <property type="entry name" value="NAD(P)-bd_dom_sf"/>
</dbReference>
<dbReference type="InterPro" id="IPR013154">
    <property type="entry name" value="ADH-like_N"/>
</dbReference>
<name>A0A4P6M6Z5_9FIRM</name>
<keyword evidence="2 4" id="KW-0862">Zinc</keyword>
<dbReference type="PROSITE" id="PS00059">
    <property type="entry name" value="ADH_ZINC"/>
    <property type="match status" value="1"/>
</dbReference>
<proteinExistence type="inferred from homology"/>
<dbReference type="KEGG" id="bpro:PMF13cell1_05559"/>
<evidence type="ECO:0000313" key="7">
    <source>
        <dbReference type="EMBL" id="QBE99965.1"/>
    </source>
</evidence>
<dbReference type="PANTHER" id="PTHR43401">
    <property type="entry name" value="L-THREONINE 3-DEHYDROGENASE"/>
    <property type="match status" value="1"/>
</dbReference>
<gene>
    <name evidence="7" type="primary">tdh_5</name>
    <name evidence="7" type="ORF">PMF13cell1_05559</name>
</gene>
<dbReference type="RefSeq" id="WP_130182855.1">
    <property type="nucleotide sequence ID" value="NZ_CP035945.1"/>
</dbReference>
<sequence length="330" mass="36076">MKAAVVEGKCNVKIREVPEPVIEKDTQIKIHVSRGAICNTTDNKVYATDTPEKYWPNVPFPFIIGHECTGRVVEKGVAVKDLQINDRIVYWTVNGNAFADYVILDTAESAVGKISEEFPEDIAAMFEMVIGAGRLLFHEDGVPLIKKGDKAAIFGLGPAGLIYHRLARMLGAGKVCGIGRRKMRLGKSLEMGADCAVSSQEENFLEAVCAGLGGKPDVIIDATGGDVVKEMTELAHAKTRIIAYGVPPFDWAEKITELEKAGISPPEFQGVESAKISLKRCIEWAEREDTGLLPVISHRIPLEKIGEGLDMCRLERDTTLKVIVTVNEMV</sequence>
<dbReference type="GO" id="GO:0008270">
    <property type="term" value="F:zinc ion binding"/>
    <property type="evidence" value="ECO:0007669"/>
    <property type="project" value="InterPro"/>
</dbReference>
<feature type="domain" description="Alcohol dehydrogenase-like N-terminal" evidence="6">
    <location>
        <begin position="25"/>
        <end position="94"/>
    </location>
</feature>
<evidence type="ECO:0000256" key="4">
    <source>
        <dbReference type="RuleBase" id="RU361277"/>
    </source>
</evidence>
<dbReference type="Gene3D" id="3.90.180.10">
    <property type="entry name" value="Medium-chain alcohol dehydrogenases, catalytic domain"/>
    <property type="match status" value="2"/>
</dbReference>
<evidence type="ECO:0000256" key="2">
    <source>
        <dbReference type="ARBA" id="ARBA00022833"/>
    </source>
</evidence>
<comment type="cofactor">
    <cofactor evidence="4">
        <name>Zn(2+)</name>
        <dbReference type="ChEBI" id="CHEBI:29105"/>
    </cofactor>
</comment>
<dbReference type="InterPro" id="IPR050129">
    <property type="entry name" value="Zn_alcohol_dh"/>
</dbReference>
<reference evidence="7 8" key="1">
    <citation type="submission" date="2019-01" db="EMBL/GenBank/DDBJ databases">
        <title>PMF-metabolizing Aryl O-demethylase.</title>
        <authorList>
            <person name="Kim M."/>
        </authorList>
    </citation>
    <scope>NUCLEOTIDE SEQUENCE [LARGE SCALE GENOMIC DNA]</scope>
    <source>
        <strain evidence="7 8">PMF1</strain>
    </source>
</reference>
<dbReference type="InterPro" id="IPR013149">
    <property type="entry name" value="ADH-like_C"/>
</dbReference>
<evidence type="ECO:0000259" key="5">
    <source>
        <dbReference type="Pfam" id="PF00107"/>
    </source>
</evidence>
<feature type="domain" description="Alcohol dehydrogenase-like C-terminal" evidence="5">
    <location>
        <begin position="160"/>
        <end position="247"/>
    </location>
</feature>
<dbReference type="AlphaFoldDB" id="A0A4P6M6Z5"/>
<organism evidence="7 8">
    <name type="scientific">Blautia producta</name>
    <dbReference type="NCBI Taxonomy" id="33035"/>
    <lineage>
        <taxon>Bacteria</taxon>
        <taxon>Bacillati</taxon>
        <taxon>Bacillota</taxon>
        <taxon>Clostridia</taxon>
        <taxon>Lachnospirales</taxon>
        <taxon>Lachnospiraceae</taxon>
        <taxon>Blautia</taxon>
    </lineage>
</organism>
<dbReference type="SUPFAM" id="SSF51735">
    <property type="entry name" value="NAD(P)-binding Rossmann-fold domains"/>
    <property type="match status" value="1"/>
</dbReference>
<evidence type="ECO:0000313" key="8">
    <source>
        <dbReference type="Proteomes" id="UP000289794"/>
    </source>
</evidence>
<dbReference type="EC" id="1.1.1.103" evidence="7"/>
<dbReference type="EMBL" id="CP035945">
    <property type="protein sequence ID" value="QBE99965.1"/>
    <property type="molecule type" value="Genomic_DNA"/>
</dbReference>
<dbReference type="PANTHER" id="PTHR43401:SF2">
    <property type="entry name" value="L-THREONINE 3-DEHYDROGENASE"/>
    <property type="match status" value="1"/>
</dbReference>
<protein>
    <submittedName>
        <fullName evidence="7">L-threonine 3-dehydrogenase</fullName>
        <ecNumber evidence="7">1.1.1.103</ecNumber>
    </submittedName>
</protein>
<dbReference type="Proteomes" id="UP000289794">
    <property type="component" value="Chromosome"/>
</dbReference>
<dbReference type="GO" id="GO:0008743">
    <property type="term" value="F:L-threonine 3-dehydrogenase activity"/>
    <property type="evidence" value="ECO:0007669"/>
    <property type="project" value="UniProtKB-EC"/>
</dbReference>
<accession>A0A4P6M6Z5</accession>
<evidence type="ECO:0000259" key="6">
    <source>
        <dbReference type="Pfam" id="PF08240"/>
    </source>
</evidence>
<comment type="similarity">
    <text evidence="4">Belongs to the zinc-containing alcohol dehydrogenase family.</text>
</comment>
<dbReference type="InterPro" id="IPR002328">
    <property type="entry name" value="ADH_Zn_CS"/>
</dbReference>
<dbReference type="InterPro" id="IPR011032">
    <property type="entry name" value="GroES-like_sf"/>
</dbReference>
<dbReference type="Pfam" id="PF08240">
    <property type="entry name" value="ADH_N"/>
    <property type="match status" value="1"/>
</dbReference>
<keyword evidence="3 7" id="KW-0560">Oxidoreductase</keyword>
<keyword evidence="1 4" id="KW-0479">Metal-binding</keyword>
<dbReference type="SUPFAM" id="SSF50129">
    <property type="entry name" value="GroES-like"/>
    <property type="match status" value="1"/>
</dbReference>
<dbReference type="Pfam" id="PF00107">
    <property type="entry name" value="ADH_zinc_N"/>
    <property type="match status" value="1"/>
</dbReference>